<evidence type="ECO:0000313" key="1">
    <source>
        <dbReference type="EMBL" id="CAF1358801.1"/>
    </source>
</evidence>
<protein>
    <submittedName>
        <fullName evidence="1">Uncharacterized protein</fullName>
    </submittedName>
</protein>
<comment type="caution">
    <text evidence="1">The sequence shown here is derived from an EMBL/GenBank/DDBJ whole genome shotgun (WGS) entry which is preliminary data.</text>
</comment>
<dbReference type="AlphaFoldDB" id="A0A815HYP9"/>
<dbReference type="Proteomes" id="UP000663829">
    <property type="component" value="Unassembled WGS sequence"/>
</dbReference>
<reference evidence="1" key="1">
    <citation type="submission" date="2021-02" db="EMBL/GenBank/DDBJ databases">
        <authorList>
            <person name="Nowell W R."/>
        </authorList>
    </citation>
    <scope>NUCLEOTIDE SEQUENCE</scope>
</reference>
<evidence type="ECO:0000313" key="3">
    <source>
        <dbReference type="Proteomes" id="UP000663829"/>
    </source>
</evidence>
<accession>A0A815HYP9</accession>
<sequence length="185" mass="20893">GEDALRSQPHGSVIQGRRPRLCEGLCRSLKARRETSGSLQGDRSTRGAALPLRRFRKKRPGARQVKTTSRGGKPKLERALRLDDQLDSVTKGGPNSTRMFKSDLRTFTYQIEPDSQLTIIEKSPISVQNLFNFKDKIPNYLTSDIIYNVKCKDCGSQYMDKTKRQACRRLCDHGLPKDTYGSQSS</sequence>
<dbReference type="EMBL" id="CAJOBC010068729">
    <property type="protein sequence ID" value="CAF4235156.1"/>
    <property type="molecule type" value="Genomic_DNA"/>
</dbReference>
<dbReference type="EMBL" id="CAJNOQ010015300">
    <property type="protein sequence ID" value="CAF1358801.1"/>
    <property type="molecule type" value="Genomic_DNA"/>
</dbReference>
<gene>
    <name evidence="1" type="ORF">GPM918_LOCUS31274</name>
    <name evidence="2" type="ORF">SRO942_LOCUS31908</name>
</gene>
<dbReference type="Proteomes" id="UP000681722">
    <property type="component" value="Unassembled WGS sequence"/>
</dbReference>
<organism evidence="1 3">
    <name type="scientific">Didymodactylos carnosus</name>
    <dbReference type="NCBI Taxonomy" id="1234261"/>
    <lineage>
        <taxon>Eukaryota</taxon>
        <taxon>Metazoa</taxon>
        <taxon>Spiralia</taxon>
        <taxon>Gnathifera</taxon>
        <taxon>Rotifera</taxon>
        <taxon>Eurotatoria</taxon>
        <taxon>Bdelloidea</taxon>
        <taxon>Philodinida</taxon>
        <taxon>Philodinidae</taxon>
        <taxon>Didymodactylos</taxon>
    </lineage>
</organism>
<feature type="non-terminal residue" evidence="1">
    <location>
        <position position="1"/>
    </location>
</feature>
<evidence type="ECO:0000313" key="2">
    <source>
        <dbReference type="EMBL" id="CAF4235156.1"/>
    </source>
</evidence>
<keyword evidence="3" id="KW-1185">Reference proteome</keyword>
<name>A0A815HYP9_9BILA</name>
<proteinExistence type="predicted"/>